<dbReference type="OrthoDB" id="2143914at2759"/>
<feature type="domain" description="Myb-like" evidence="4">
    <location>
        <begin position="134"/>
        <end position="184"/>
    </location>
</feature>
<dbReference type="InterPro" id="IPR050560">
    <property type="entry name" value="MYB_TF"/>
</dbReference>
<keyword evidence="1" id="KW-0677">Repeat</keyword>
<evidence type="ECO:0000313" key="6">
    <source>
        <dbReference type="EnsemblPlants" id="OB07G17380.1"/>
    </source>
</evidence>
<dbReference type="InterPro" id="IPR017930">
    <property type="entry name" value="Myb_dom"/>
</dbReference>
<dbReference type="eggNOG" id="KOG0048">
    <property type="taxonomic scope" value="Eukaryota"/>
</dbReference>
<protein>
    <submittedName>
        <fullName evidence="6">Uncharacterized protein</fullName>
    </submittedName>
</protein>
<dbReference type="AlphaFoldDB" id="J3MK06"/>
<dbReference type="CDD" id="cd00167">
    <property type="entry name" value="SANT"/>
    <property type="match status" value="2"/>
</dbReference>
<gene>
    <name evidence="6" type="primary">LOC102704904</name>
</gene>
<dbReference type="GO" id="GO:0000981">
    <property type="term" value="F:DNA-binding transcription factor activity, RNA polymerase II-specific"/>
    <property type="evidence" value="ECO:0007669"/>
    <property type="project" value="TreeGrafter"/>
</dbReference>
<dbReference type="GeneID" id="102704904"/>
<dbReference type="Gene3D" id="1.10.10.60">
    <property type="entry name" value="Homeodomain-like"/>
    <property type="match status" value="2"/>
</dbReference>
<keyword evidence="7" id="KW-1185">Reference proteome</keyword>
<organism evidence="6">
    <name type="scientific">Oryza brachyantha</name>
    <name type="common">malo sina</name>
    <dbReference type="NCBI Taxonomy" id="4533"/>
    <lineage>
        <taxon>Eukaryota</taxon>
        <taxon>Viridiplantae</taxon>
        <taxon>Streptophyta</taxon>
        <taxon>Embryophyta</taxon>
        <taxon>Tracheophyta</taxon>
        <taxon>Spermatophyta</taxon>
        <taxon>Magnoliopsida</taxon>
        <taxon>Liliopsida</taxon>
        <taxon>Poales</taxon>
        <taxon>Poaceae</taxon>
        <taxon>BOP clade</taxon>
        <taxon>Oryzoideae</taxon>
        <taxon>Oryzeae</taxon>
        <taxon>Oryzinae</taxon>
        <taxon>Oryza</taxon>
    </lineage>
</organism>
<dbReference type="GO" id="GO:0005634">
    <property type="term" value="C:nucleus"/>
    <property type="evidence" value="ECO:0007669"/>
    <property type="project" value="TreeGrafter"/>
</dbReference>
<evidence type="ECO:0000256" key="2">
    <source>
        <dbReference type="ARBA" id="ARBA00023125"/>
    </source>
</evidence>
<dbReference type="FunFam" id="1.10.10.60:FF:000010">
    <property type="entry name" value="Transcriptional activator Myb isoform A"/>
    <property type="match status" value="1"/>
</dbReference>
<reference evidence="6" key="2">
    <citation type="submission" date="2013-04" db="UniProtKB">
        <authorList>
            <consortium name="EnsemblPlants"/>
        </authorList>
    </citation>
    <scope>IDENTIFICATION</scope>
</reference>
<accession>J3MK06</accession>
<dbReference type="Proteomes" id="UP000006038">
    <property type="component" value="Chromosome 7"/>
</dbReference>
<dbReference type="EnsemblPlants" id="OB07G17380.1">
    <property type="protein sequence ID" value="OB07G17380.1"/>
    <property type="gene ID" value="OB07G17380"/>
</dbReference>
<dbReference type="InterPro" id="IPR001005">
    <property type="entry name" value="SANT/Myb"/>
</dbReference>
<dbReference type="Gramene" id="OB07G17380.1">
    <property type="protein sequence ID" value="OB07G17380.1"/>
    <property type="gene ID" value="OB07G17380"/>
</dbReference>
<evidence type="ECO:0000313" key="7">
    <source>
        <dbReference type="Proteomes" id="UP000006038"/>
    </source>
</evidence>
<evidence type="ECO:0000256" key="3">
    <source>
        <dbReference type="SAM" id="MobiDB-lite"/>
    </source>
</evidence>
<dbReference type="KEGG" id="obr:102704904"/>
<dbReference type="SMART" id="SM00717">
    <property type="entry name" value="SANT"/>
    <property type="match status" value="2"/>
</dbReference>
<feature type="domain" description="HTH myb-type" evidence="5">
    <location>
        <begin position="82"/>
        <end position="137"/>
    </location>
</feature>
<evidence type="ECO:0000256" key="1">
    <source>
        <dbReference type="ARBA" id="ARBA00022737"/>
    </source>
</evidence>
<name>J3MK06_ORYBR</name>
<dbReference type="SUPFAM" id="SSF46689">
    <property type="entry name" value="Homeodomain-like"/>
    <property type="match status" value="1"/>
</dbReference>
<feature type="region of interest" description="Disordered" evidence="3">
    <location>
        <begin position="186"/>
        <end position="207"/>
    </location>
</feature>
<dbReference type="Pfam" id="PF00249">
    <property type="entry name" value="Myb_DNA-binding"/>
    <property type="match status" value="2"/>
</dbReference>
<dbReference type="PANTHER" id="PTHR45614">
    <property type="entry name" value="MYB PROTEIN-RELATED"/>
    <property type="match status" value="1"/>
</dbReference>
<dbReference type="PROSITE" id="PS51294">
    <property type="entry name" value="HTH_MYB"/>
    <property type="match status" value="2"/>
</dbReference>
<evidence type="ECO:0000259" key="4">
    <source>
        <dbReference type="PROSITE" id="PS50090"/>
    </source>
</evidence>
<reference evidence="6" key="1">
    <citation type="journal article" date="2013" name="Nat. Commun.">
        <title>Whole-genome sequencing of Oryza brachyantha reveals mechanisms underlying Oryza genome evolution.</title>
        <authorList>
            <person name="Chen J."/>
            <person name="Huang Q."/>
            <person name="Gao D."/>
            <person name="Wang J."/>
            <person name="Lang Y."/>
            <person name="Liu T."/>
            <person name="Li B."/>
            <person name="Bai Z."/>
            <person name="Luis Goicoechea J."/>
            <person name="Liang C."/>
            <person name="Chen C."/>
            <person name="Zhang W."/>
            <person name="Sun S."/>
            <person name="Liao Y."/>
            <person name="Zhang X."/>
            <person name="Yang L."/>
            <person name="Song C."/>
            <person name="Wang M."/>
            <person name="Shi J."/>
            <person name="Liu G."/>
            <person name="Liu J."/>
            <person name="Zhou H."/>
            <person name="Zhou W."/>
            <person name="Yu Q."/>
            <person name="An N."/>
            <person name="Chen Y."/>
            <person name="Cai Q."/>
            <person name="Wang B."/>
            <person name="Liu B."/>
            <person name="Min J."/>
            <person name="Huang Y."/>
            <person name="Wu H."/>
            <person name="Li Z."/>
            <person name="Zhang Y."/>
            <person name="Yin Y."/>
            <person name="Song W."/>
            <person name="Jiang J."/>
            <person name="Jackson S.A."/>
            <person name="Wing R.A."/>
            <person name="Wang J."/>
            <person name="Chen M."/>
        </authorList>
    </citation>
    <scope>NUCLEOTIDE SEQUENCE [LARGE SCALE GENOMIC DNA]</scope>
    <source>
        <strain evidence="6">cv. IRGC 101232</strain>
    </source>
</reference>
<sequence>MAAGGNSFLNEELAMAANGMSGRFFTGSSHGGVGSIGMPPSSFVMPEEGLAAVGYGDLTSIPVGANMVPQQQQIHVGGSNGNLGVQKGVWTREEDEVLRKLVRHHGVRKWAEIAKSLPGRIGKQCRERWTNHLQPDIKKDIWTEDEDNILIEAHKSYGNCWSVLAKFLHGRPENAIKNHWNTTRRRLNSKRQLRKKNGKHGGPSPLEEYIRSCIRDERAHATRSKTMPTPLPATAEAAGAAFGVVGYGTGQLVGVSATPPLAMQAPDSTATRGTVTFLDLLNGDSPRPQPETMNLFHVPAAAEPEPHLPTTGYCLQLDAGGNLYYGRMPPAPVPPHEIELQAQNLSLYHQPAASFAWSHLADSGAASNQASGYYGDAGAGPSGAGAGADNNNVSQMASSEFMMPSEDEAILDLARWTN</sequence>
<feature type="compositionally biased region" description="Basic residues" evidence="3">
    <location>
        <begin position="186"/>
        <end position="199"/>
    </location>
</feature>
<dbReference type="InterPro" id="IPR009057">
    <property type="entry name" value="Homeodomain-like_sf"/>
</dbReference>
<proteinExistence type="predicted"/>
<dbReference type="GO" id="GO:0000978">
    <property type="term" value="F:RNA polymerase II cis-regulatory region sequence-specific DNA binding"/>
    <property type="evidence" value="ECO:0007669"/>
    <property type="project" value="TreeGrafter"/>
</dbReference>
<keyword evidence="2" id="KW-0238">DNA-binding</keyword>
<dbReference type="PROSITE" id="PS50090">
    <property type="entry name" value="MYB_LIKE"/>
    <property type="match status" value="2"/>
</dbReference>
<dbReference type="HOGENOM" id="CLU_056642_0_0_1"/>
<feature type="domain" description="Myb-like" evidence="4">
    <location>
        <begin position="82"/>
        <end position="133"/>
    </location>
</feature>
<dbReference type="PANTHER" id="PTHR45614:SF273">
    <property type="entry name" value="MYB DOMAIN PROTEIN 100-RELATED"/>
    <property type="match status" value="1"/>
</dbReference>
<dbReference type="RefSeq" id="XP_006658469.1">
    <property type="nucleotide sequence ID" value="XM_006658406.1"/>
</dbReference>
<feature type="domain" description="HTH myb-type" evidence="5">
    <location>
        <begin position="138"/>
        <end position="188"/>
    </location>
</feature>
<dbReference type="OMA" id="MTPEVSH"/>
<evidence type="ECO:0000259" key="5">
    <source>
        <dbReference type="PROSITE" id="PS51294"/>
    </source>
</evidence>